<dbReference type="AlphaFoldDB" id="A0A2I1BT78"/>
<dbReference type="STRING" id="1392255.A0A2I1BT78"/>
<comment type="caution">
    <text evidence="3">The sequence shown here is derived from an EMBL/GenBank/DDBJ whole genome shotgun (WGS) entry which is preliminary data.</text>
</comment>
<dbReference type="EMBL" id="MSZS01000013">
    <property type="protein sequence ID" value="PKX88600.1"/>
    <property type="molecule type" value="Genomic_DNA"/>
</dbReference>
<dbReference type="OMA" id="YEYGVRE"/>
<feature type="region of interest" description="Disordered" evidence="2">
    <location>
        <begin position="93"/>
        <end position="134"/>
    </location>
</feature>
<dbReference type="Proteomes" id="UP000234474">
    <property type="component" value="Unassembled WGS sequence"/>
</dbReference>
<feature type="compositionally biased region" description="Basic and acidic residues" evidence="2">
    <location>
        <begin position="93"/>
        <end position="115"/>
    </location>
</feature>
<keyword evidence="4" id="KW-1185">Reference proteome</keyword>
<accession>A0A2I1BT78</accession>
<dbReference type="GeneID" id="36539773"/>
<gene>
    <name evidence="3" type="ORF">P174DRAFT_72341</name>
</gene>
<dbReference type="OrthoDB" id="5324651at2759"/>
<dbReference type="VEuPathDB" id="FungiDB:P174DRAFT_72341"/>
<reference evidence="4" key="1">
    <citation type="journal article" date="2018" name="Proc. Natl. Acad. Sci. U.S.A.">
        <title>Linking secondary metabolites to gene clusters through genome sequencing of six diverse Aspergillus species.</title>
        <authorList>
            <person name="Kaerboelling I."/>
            <person name="Vesth T.C."/>
            <person name="Frisvad J.C."/>
            <person name="Nybo J.L."/>
            <person name="Theobald S."/>
            <person name="Kuo A."/>
            <person name="Bowyer P."/>
            <person name="Matsuda Y."/>
            <person name="Mondo S."/>
            <person name="Lyhne E.K."/>
            <person name="Kogle M.E."/>
            <person name="Clum A."/>
            <person name="Lipzen A."/>
            <person name="Salamov A."/>
            <person name="Ngan C.Y."/>
            <person name="Daum C."/>
            <person name="Chiniquy J."/>
            <person name="Barry K."/>
            <person name="LaButti K."/>
            <person name="Haridas S."/>
            <person name="Simmons B.A."/>
            <person name="Magnuson J.K."/>
            <person name="Mortensen U.H."/>
            <person name="Larsen T.O."/>
            <person name="Grigoriev I.V."/>
            <person name="Baker S.E."/>
            <person name="Andersen M.R."/>
        </authorList>
    </citation>
    <scope>NUCLEOTIDE SEQUENCE [LARGE SCALE GENOMIC DNA]</scope>
    <source>
        <strain evidence="4">IBT 16806</strain>
    </source>
</reference>
<dbReference type="RefSeq" id="XP_024677195.1">
    <property type="nucleotide sequence ID" value="XM_024832436.1"/>
</dbReference>
<name>A0A2I1BT78_ASPN1</name>
<evidence type="ECO:0000256" key="2">
    <source>
        <dbReference type="SAM" id="MobiDB-lite"/>
    </source>
</evidence>
<feature type="coiled-coil region" evidence="1">
    <location>
        <begin position="273"/>
        <end position="300"/>
    </location>
</feature>
<evidence type="ECO:0008006" key="5">
    <source>
        <dbReference type="Google" id="ProtNLM"/>
    </source>
</evidence>
<evidence type="ECO:0000313" key="4">
    <source>
        <dbReference type="Proteomes" id="UP000234474"/>
    </source>
</evidence>
<feature type="compositionally biased region" description="Polar residues" evidence="2">
    <location>
        <begin position="116"/>
        <end position="126"/>
    </location>
</feature>
<protein>
    <recommendedName>
        <fullName evidence="5">Ubiquinol-cytochrome-c reductase cytochrome c1</fullName>
    </recommendedName>
</protein>
<evidence type="ECO:0000313" key="3">
    <source>
        <dbReference type="EMBL" id="PKX88600.1"/>
    </source>
</evidence>
<proteinExistence type="predicted"/>
<evidence type="ECO:0000256" key="1">
    <source>
        <dbReference type="SAM" id="Coils"/>
    </source>
</evidence>
<organism evidence="3 4">
    <name type="scientific">Aspergillus novofumigatus (strain IBT 16806)</name>
    <dbReference type="NCBI Taxonomy" id="1392255"/>
    <lineage>
        <taxon>Eukaryota</taxon>
        <taxon>Fungi</taxon>
        <taxon>Dikarya</taxon>
        <taxon>Ascomycota</taxon>
        <taxon>Pezizomycotina</taxon>
        <taxon>Eurotiomycetes</taxon>
        <taxon>Eurotiomycetidae</taxon>
        <taxon>Eurotiales</taxon>
        <taxon>Aspergillaceae</taxon>
        <taxon>Aspergillus</taxon>
        <taxon>Aspergillus subgen. Fumigati</taxon>
    </lineage>
</organism>
<keyword evidence="1" id="KW-0175">Coiled coil</keyword>
<sequence length="393" mass="44712">MAQRDPDDRIVYLACQHIFRGSNSQIRKRKPVMTLLQQNKPALTDILREHSTERTCKVAKRLLEDQVFYSTLRAKIRFPELFDVSPAQSAEREASEAEAARDEAKAVREISERKTSQGVAIQSQARPANKESDEIDASGIETGVNNLIPSLYPVYIHYRSQHLITTSIQRLVEEACFAYAQNHFPQLLVRNGWDCPEAGELTEWTKLLPQYLGEMATINKRSELFLLLCELRHSAVHRLQKTAGGVERLAENAQRFLEVLNDSSRSEKVSLLRRELSMVIEELKRNKDFLERRYLGELKEIQARRAALDMWEQDAKNAMINSDSQCLDDTDKILARVVQYLGPYGPTREDGKGKMPIECPELSDSEEEFLESVVAINSSDCQALQVAKSSEGL</sequence>